<dbReference type="InterPro" id="IPR036736">
    <property type="entry name" value="ACP-like_sf"/>
</dbReference>
<dbReference type="InterPro" id="IPR000873">
    <property type="entry name" value="AMP-dep_synth/lig_dom"/>
</dbReference>
<dbReference type="InterPro" id="IPR009081">
    <property type="entry name" value="PP-bd_ACP"/>
</dbReference>
<dbReference type="Pfam" id="PF00501">
    <property type="entry name" value="AMP-binding"/>
    <property type="match status" value="1"/>
</dbReference>
<dbReference type="CDD" id="cd17643">
    <property type="entry name" value="A_NRPS_Cytc1-like"/>
    <property type="match status" value="1"/>
</dbReference>
<dbReference type="InterPro" id="IPR020845">
    <property type="entry name" value="AMP-binding_CS"/>
</dbReference>
<dbReference type="SUPFAM" id="SSF56801">
    <property type="entry name" value="Acetyl-CoA synthetase-like"/>
    <property type="match status" value="1"/>
</dbReference>
<dbReference type="Gene3D" id="3.40.50.12780">
    <property type="entry name" value="N-terminal domain of ligase-like"/>
    <property type="match status" value="1"/>
</dbReference>
<organism evidence="3 4">
    <name type="scientific">Streptomyces sp. 900116325</name>
    <dbReference type="NCBI Taxonomy" id="3154295"/>
    <lineage>
        <taxon>Bacteria</taxon>
        <taxon>Bacillati</taxon>
        <taxon>Actinomycetota</taxon>
        <taxon>Actinomycetes</taxon>
        <taxon>Kitasatosporales</taxon>
        <taxon>Streptomycetaceae</taxon>
        <taxon>Streptomyces</taxon>
    </lineage>
</organism>
<evidence type="ECO:0000313" key="3">
    <source>
        <dbReference type="EMBL" id="MET8431475.1"/>
    </source>
</evidence>
<protein>
    <submittedName>
        <fullName evidence="3">Amino acid adenylation domain-containing protein</fullName>
    </submittedName>
</protein>
<dbReference type="InterPro" id="IPR042099">
    <property type="entry name" value="ANL_N_sf"/>
</dbReference>
<dbReference type="InterPro" id="IPR045851">
    <property type="entry name" value="AMP-bd_C_sf"/>
</dbReference>
<evidence type="ECO:0000256" key="1">
    <source>
        <dbReference type="SAM" id="MobiDB-lite"/>
    </source>
</evidence>
<feature type="region of interest" description="Disordered" evidence="1">
    <location>
        <begin position="799"/>
        <end position="823"/>
    </location>
</feature>
<dbReference type="Pfam" id="PF00550">
    <property type="entry name" value="PP-binding"/>
    <property type="match status" value="1"/>
</dbReference>
<dbReference type="PANTHER" id="PTHR45527:SF1">
    <property type="entry name" value="FATTY ACID SYNTHASE"/>
    <property type="match status" value="1"/>
</dbReference>
<evidence type="ECO:0000259" key="2">
    <source>
        <dbReference type="PROSITE" id="PS50075"/>
    </source>
</evidence>
<name>A0ABV2U0X0_9ACTN</name>
<dbReference type="Gene3D" id="3.30.300.30">
    <property type="match status" value="1"/>
</dbReference>
<dbReference type="Proteomes" id="UP001550044">
    <property type="component" value="Unassembled WGS sequence"/>
</dbReference>
<dbReference type="PROSITE" id="PS00455">
    <property type="entry name" value="AMP_BINDING"/>
    <property type="match status" value="1"/>
</dbReference>
<feature type="compositionally biased region" description="Low complexity" evidence="1">
    <location>
        <begin position="808"/>
        <end position="823"/>
    </location>
</feature>
<keyword evidence="4" id="KW-1185">Reference proteome</keyword>
<dbReference type="InterPro" id="IPR025110">
    <property type="entry name" value="AMP-bd_C"/>
</dbReference>
<dbReference type="InterPro" id="IPR010071">
    <property type="entry name" value="AA_adenyl_dom"/>
</dbReference>
<dbReference type="Pfam" id="PF13193">
    <property type="entry name" value="AMP-binding_C"/>
    <property type="match status" value="1"/>
</dbReference>
<accession>A0ABV2U0X0</accession>
<dbReference type="Gene3D" id="1.10.1200.10">
    <property type="entry name" value="ACP-like"/>
    <property type="match status" value="1"/>
</dbReference>
<comment type="caution">
    <text evidence="3">The sequence shown here is derived from an EMBL/GenBank/DDBJ whole genome shotgun (WGS) entry which is preliminary data.</text>
</comment>
<dbReference type="PANTHER" id="PTHR45527">
    <property type="entry name" value="NONRIBOSOMAL PEPTIDE SYNTHETASE"/>
    <property type="match status" value="1"/>
</dbReference>
<gene>
    <name evidence="3" type="ORF">ABZV61_01505</name>
</gene>
<feature type="domain" description="Carrier" evidence="2">
    <location>
        <begin position="821"/>
        <end position="893"/>
    </location>
</feature>
<feature type="region of interest" description="Disordered" evidence="1">
    <location>
        <begin position="39"/>
        <end position="66"/>
    </location>
</feature>
<reference evidence="3 4" key="1">
    <citation type="submission" date="2024-06" db="EMBL/GenBank/DDBJ databases">
        <title>The Natural Products Discovery Center: Release of the First 8490 Sequenced Strains for Exploring Actinobacteria Biosynthetic Diversity.</title>
        <authorList>
            <person name="Kalkreuter E."/>
            <person name="Kautsar S.A."/>
            <person name="Yang D."/>
            <person name="Bader C.D."/>
            <person name="Teijaro C.N."/>
            <person name="Fluegel L."/>
            <person name="Davis C.M."/>
            <person name="Simpson J.R."/>
            <person name="Lauterbach L."/>
            <person name="Steele A.D."/>
            <person name="Gui C."/>
            <person name="Meng S."/>
            <person name="Li G."/>
            <person name="Viehrig K."/>
            <person name="Ye F."/>
            <person name="Su P."/>
            <person name="Kiefer A.F."/>
            <person name="Nichols A."/>
            <person name="Cepeda A.J."/>
            <person name="Yan W."/>
            <person name="Fan B."/>
            <person name="Jiang Y."/>
            <person name="Adhikari A."/>
            <person name="Zheng C.-J."/>
            <person name="Schuster L."/>
            <person name="Cowan T.M."/>
            <person name="Smanski M.J."/>
            <person name="Chevrette M.G."/>
            <person name="De Carvalho L.P.S."/>
            <person name="Shen B."/>
        </authorList>
    </citation>
    <scope>NUCLEOTIDE SEQUENCE [LARGE SCALE GENOMIC DNA]</scope>
    <source>
        <strain evidence="3 4">NPDC005137</strain>
    </source>
</reference>
<dbReference type="EMBL" id="JBEXIP010000001">
    <property type="protein sequence ID" value="MET8431475.1"/>
    <property type="molecule type" value="Genomic_DNA"/>
</dbReference>
<proteinExistence type="predicted"/>
<evidence type="ECO:0000313" key="4">
    <source>
        <dbReference type="Proteomes" id="UP001550044"/>
    </source>
</evidence>
<dbReference type="SUPFAM" id="SSF47336">
    <property type="entry name" value="ACP-like"/>
    <property type="match status" value="1"/>
</dbReference>
<feature type="compositionally biased region" description="Basic and acidic residues" evidence="1">
    <location>
        <begin position="51"/>
        <end position="65"/>
    </location>
</feature>
<dbReference type="NCBIfam" id="TIGR01733">
    <property type="entry name" value="AA-adenyl-dom"/>
    <property type="match status" value="1"/>
</dbReference>
<dbReference type="PROSITE" id="PS50075">
    <property type="entry name" value="CARRIER"/>
    <property type="match status" value="1"/>
</dbReference>
<sequence length="893" mass="94611">MPTAPHTLTVRLPRGATDDAVATVLATASKRWWPDGPHPRLWTETVPAPADSERAARRRETETRRPLGPGQLLRVLLLRYEEEGAGGSGGVFAGGRARTPATGTTGDLVGTRAGGTAGGLAGETPGGTAQSTVRALLPRPGDLVLVADPAALDATSLRLISRVLGGELGPDEVRTAEYSPAAHHARVPAPAALRRAAAAALVRGRYEGRSSVRVTVPVSAPDRPGNALGAFDGRAVLETDLSEDRTVGDLLATPLTPLTPPGDDVIDEAAPSERHIACVQHQLATVPPETPLIDLVLVDETESVEQLALGRPAAPPSVPSRRIDEAFADQVALRPDAPALTCGEHTLTYGELDSRADELAAGLRAGGVLPGDHVGLGLPRSTDLVAMMLAVLKADAIYVPLDPDHPADRRARIAEDAGLRLTVKDTATLTGHPADHRAFTARPATAPAYVIHTSGSTGRPKGVVVPHANVLALVDATRDDFGLGPGDTWTLFHSSAFDFSVWEIWGALLTGARLVVVDYWVSRSPTDFHALLAREGVTVLSQTPSAFTQLMAADREHGERRCQGTSLAVRLVVLGGEPLDVRPLRDWFDRHPEDRCRLVNMFGITETTVHVTAQTVTRRTALSRSRSVGRPLPGWYVYVLDARGRPVPPGVPGEIHVGGAGVATGYLGRPELTGERFVPDPWHGGRMYRSGDLGRLLPDGTLEHLGRIDSQVKVRGFRIEPDEIRHVLLADPFVTAAAVTVSGDAFLDAAGVRIDAYVVLAADPACTADDIRRRAAKLLPEHMLPASVTALKRLPLTPNGKLDPSGLPAPTAPADAPPGTAAPTDPFAELTGIWESVLGVPVGPDDNFFDLGGNSLYAIRLATAMRERGLPPVPLRRLYLSPTVRSLSEGVDE</sequence>
<dbReference type="RefSeq" id="WP_356708233.1">
    <property type="nucleotide sequence ID" value="NZ_JBEXIP010000001.1"/>
</dbReference>